<accession>A0A0C3ARG6</accession>
<name>A0A0C3ARG6_SERVB</name>
<reference evidence="2" key="2">
    <citation type="submission" date="2015-01" db="EMBL/GenBank/DDBJ databases">
        <title>Evolutionary Origins and Diversification of the Mycorrhizal Mutualists.</title>
        <authorList>
            <consortium name="DOE Joint Genome Institute"/>
            <consortium name="Mycorrhizal Genomics Consortium"/>
            <person name="Kohler A."/>
            <person name="Kuo A."/>
            <person name="Nagy L.G."/>
            <person name="Floudas D."/>
            <person name="Copeland A."/>
            <person name="Barry K.W."/>
            <person name="Cichocki N."/>
            <person name="Veneault-Fourrey C."/>
            <person name="LaButti K."/>
            <person name="Lindquist E.A."/>
            <person name="Lipzen A."/>
            <person name="Lundell T."/>
            <person name="Morin E."/>
            <person name="Murat C."/>
            <person name="Riley R."/>
            <person name="Ohm R."/>
            <person name="Sun H."/>
            <person name="Tunlid A."/>
            <person name="Henrissat B."/>
            <person name="Grigoriev I.V."/>
            <person name="Hibbett D.S."/>
            <person name="Martin F."/>
        </authorList>
    </citation>
    <scope>NUCLEOTIDE SEQUENCE [LARGE SCALE GENOMIC DNA]</scope>
    <source>
        <strain evidence="2">MAFF 305830</strain>
    </source>
</reference>
<dbReference type="Proteomes" id="UP000054097">
    <property type="component" value="Unassembled WGS sequence"/>
</dbReference>
<evidence type="ECO:0008006" key="3">
    <source>
        <dbReference type="Google" id="ProtNLM"/>
    </source>
</evidence>
<keyword evidence="2" id="KW-1185">Reference proteome</keyword>
<dbReference type="EMBL" id="KN824301">
    <property type="protein sequence ID" value="KIM27140.1"/>
    <property type="molecule type" value="Genomic_DNA"/>
</dbReference>
<dbReference type="AlphaFoldDB" id="A0A0C3ARG6"/>
<proteinExistence type="predicted"/>
<protein>
    <recommendedName>
        <fullName evidence="3">F-box domain-containing protein</fullName>
    </recommendedName>
</protein>
<gene>
    <name evidence="1" type="ORF">M408DRAFT_330249</name>
</gene>
<sequence length="217" mass="23859">MPKSVRTLTITGCQSFPASPLRCLTSLKLEYAEYYPVENDLDTVHMPALQQLKFTGHWVKFVSLDAPVLESLHLHLLSDGEGSSMTHIHPRKITIDDSISSKRLLQLLGGTWRNLEELHWICSPGCLNSLDPQMVQALAGNLDGVLFCPSMRILGVQTTVNPLNNRSGKKCTIISELGSILNGRRGFSSNSLLVAHFWCQGSGGASLVIRDGKLHII</sequence>
<reference evidence="1 2" key="1">
    <citation type="submission" date="2014-04" db="EMBL/GenBank/DDBJ databases">
        <authorList>
            <consortium name="DOE Joint Genome Institute"/>
            <person name="Kuo A."/>
            <person name="Zuccaro A."/>
            <person name="Kohler A."/>
            <person name="Nagy L.G."/>
            <person name="Floudas D."/>
            <person name="Copeland A."/>
            <person name="Barry K.W."/>
            <person name="Cichocki N."/>
            <person name="Veneault-Fourrey C."/>
            <person name="LaButti K."/>
            <person name="Lindquist E.A."/>
            <person name="Lipzen A."/>
            <person name="Lundell T."/>
            <person name="Morin E."/>
            <person name="Murat C."/>
            <person name="Sun H."/>
            <person name="Tunlid A."/>
            <person name="Henrissat B."/>
            <person name="Grigoriev I.V."/>
            <person name="Hibbett D.S."/>
            <person name="Martin F."/>
            <person name="Nordberg H.P."/>
            <person name="Cantor M.N."/>
            <person name="Hua S.X."/>
        </authorList>
    </citation>
    <scope>NUCLEOTIDE SEQUENCE [LARGE SCALE GENOMIC DNA]</scope>
    <source>
        <strain evidence="1 2">MAFF 305830</strain>
    </source>
</reference>
<evidence type="ECO:0000313" key="1">
    <source>
        <dbReference type="EMBL" id="KIM27140.1"/>
    </source>
</evidence>
<dbReference type="HOGENOM" id="CLU_1272944_0_0_1"/>
<evidence type="ECO:0000313" key="2">
    <source>
        <dbReference type="Proteomes" id="UP000054097"/>
    </source>
</evidence>
<organism evidence="1 2">
    <name type="scientific">Serendipita vermifera MAFF 305830</name>
    <dbReference type="NCBI Taxonomy" id="933852"/>
    <lineage>
        <taxon>Eukaryota</taxon>
        <taxon>Fungi</taxon>
        <taxon>Dikarya</taxon>
        <taxon>Basidiomycota</taxon>
        <taxon>Agaricomycotina</taxon>
        <taxon>Agaricomycetes</taxon>
        <taxon>Sebacinales</taxon>
        <taxon>Serendipitaceae</taxon>
        <taxon>Serendipita</taxon>
    </lineage>
</organism>